<dbReference type="Gene3D" id="3.40.50.300">
    <property type="entry name" value="P-loop containing nucleotide triphosphate hydrolases"/>
    <property type="match status" value="1"/>
</dbReference>
<sequence length="769" mass="86914">MEYLRALMEGDTATVRLREEHAGEHGYGPLAPCSHVCSARRQSTMCPMLHRTEDDKLAHGALTKAQPCTAKFRVYVPTDLHANSSIVVLCISPHSHAAPERSMTPPAIRDAFKSMLTVMDWRLADATPRRVIQDSGFMTALRRSLEWKDAPNPVLGDLHPSLANLDHTAYLIDSIRQPLYPFGTDFEGAQFMLNQQLKLPLTERYVRYAKEVVLPGEKDPVRIVICMSPAQSKRLLDAKRVEIDSAYNRVQSWVEFEMEEWDTATSQSVTLCRAFITSQTAEAHQLLFREIFRIAEQDTGRSAQFRHLHGRGLEIVTADEHKGQAKGLGLFLVEIARELLMPDPYEPEKRLCDLTAYDHLARILRLCIVHFKRNILKLKGHVAEPVLAAMFSLASTEPHADFEGAKDIIRRGGKKAADWLHDKEKGAPFALPALYFPLSKIPLNVWLAGKSNSNGVEQKHRNVNRDGKHLSMIGGIHLGMQHDVREHRSGEAILQEGIHPRYRPSHDAMREERSLQRHIRSHKRKLAADENTQQRPTKKARSIAGPIPAPIPLPPSLPPRPVRYEDLPEPPFLVPSQFLDITNDAELPQAGPSAQSSFPVQDFPLRRHPHRRPEGDPVKREEEEANLNDVGYDDIGGCRNLKQMAQIRELAELPLRHPQLFRAIGIKPQRGTLLFDTPGMGKALMTLCRERNGHVLLPHQRPGDHVKDGESESNLHKAFEEAEKNSPSIIFIDEIDSIAPKHERLEDHVEVCMKSPRRLGGNWNHLKNN</sequence>
<dbReference type="OrthoDB" id="3246731at2759"/>
<dbReference type="STRING" id="1314781.A0A165J9U1"/>
<feature type="domain" description="ATPase AAA-type core" evidence="4">
    <location>
        <begin position="674"/>
        <end position="743"/>
    </location>
</feature>
<protein>
    <recommendedName>
        <fullName evidence="4">ATPase AAA-type core domain-containing protein</fullName>
    </recommendedName>
</protein>
<keyword evidence="6" id="KW-1185">Reference proteome</keyword>
<keyword evidence="2" id="KW-0067">ATP-binding</keyword>
<accession>A0A165J9U1</accession>
<keyword evidence="1" id="KW-0547">Nucleotide-binding</keyword>
<dbReference type="AlphaFoldDB" id="A0A165J9U1"/>
<dbReference type="GO" id="GO:0016887">
    <property type="term" value="F:ATP hydrolysis activity"/>
    <property type="evidence" value="ECO:0007669"/>
    <property type="project" value="InterPro"/>
</dbReference>
<organism evidence="5 6">
    <name type="scientific">Exidia glandulosa HHB12029</name>
    <dbReference type="NCBI Taxonomy" id="1314781"/>
    <lineage>
        <taxon>Eukaryota</taxon>
        <taxon>Fungi</taxon>
        <taxon>Dikarya</taxon>
        <taxon>Basidiomycota</taxon>
        <taxon>Agaricomycotina</taxon>
        <taxon>Agaricomycetes</taxon>
        <taxon>Auriculariales</taxon>
        <taxon>Exidiaceae</taxon>
        <taxon>Exidia</taxon>
    </lineage>
</organism>
<dbReference type="InParanoid" id="A0A165J9U1"/>
<dbReference type="InterPro" id="IPR027417">
    <property type="entry name" value="P-loop_NTPase"/>
</dbReference>
<dbReference type="Pfam" id="PF00004">
    <property type="entry name" value="AAA"/>
    <property type="match status" value="1"/>
</dbReference>
<dbReference type="SUPFAM" id="SSF52540">
    <property type="entry name" value="P-loop containing nucleoside triphosphate hydrolases"/>
    <property type="match status" value="1"/>
</dbReference>
<evidence type="ECO:0000259" key="4">
    <source>
        <dbReference type="Pfam" id="PF00004"/>
    </source>
</evidence>
<dbReference type="EMBL" id="KV425971">
    <property type="protein sequence ID" value="KZV94541.1"/>
    <property type="molecule type" value="Genomic_DNA"/>
</dbReference>
<evidence type="ECO:0000313" key="5">
    <source>
        <dbReference type="EMBL" id="KZV94541.1"/>
    </source>
</evidence>
<evidence type="ECO:0000313" key="6">
    <source>
        <dbReference type="Proteomes" id="UP000077266"/>
    </source>
</evidence>
<feature type="compositionally biased region" description="Basic and acidic residues" evidence="3">
    <location>
        <begin position="612"/>
        <end position="622"/>
    </location>
</feature>
<feature type="region of interest" description="Disordered" evidence="3">
    <location>
        <begin position="587"/>
        <end position="622"/>
    </location>
</feature>
<dbReference type="InterPro" id="IPR050221">
    <property type="entry name" value="26S_Proteasome_ATPase"/>
</dbReference>
<evidence type="ECO:0000256" key="2">
    <source>
        <dbReference type="ARBA" id="ARBA00022840"/>
    </source>
</evidence>
<feature type="compositionally biased region" description="Pro residues" evidence="3">
    <location>
        <begin position="547"/>
        <end position="561"/>
    </location>
</feature>
<feature type="region of interest" description="Disordered" evidence="3">
    <location>
        <begin position="521"/>
        <end position="569"/>
    </location>
</feature>
<name>A0A165J9U1_EXIGL</name>
<dbReference type="PANTHER" id="PTHR23073">
    <property type="entry name" value="26S PROTEASOME REGULATORY SUBUNIT"/>
    <property type="match status" value="1"/>
</dbReference>
<dbReference type="GO" id="GO:0005524">
    <property type="term" value="F:ATP binding"/>
    <property type="evidence" value="ECO:0007669"/>
    <property type="project" value="UniProtKB-KW"/>
</dbReference>
<reference evidence="5 6" key="1">
    <citation type="journal article" date="2016" name="Mol. Biol. Evol.">
        <title>Comparative Genomics of Early-Diverging Mushroom-Forming Fungi Provides Insights into the Origins of Lignocellulose Decay Capabilities.</title>
        <authorList>
            <person name="Nagy L.G."/>
            <person name="Riley R."/>
            <person name="Tritt A."/>
            <person name="Adam C."/>
            <person name="Daum C."/>
            <person name="Floudas D."/>
            <person name="Sun H."/>
            <person name="Yadav J.S."/>
            <person name="Pangilinan J."/>
            <person name="Larsson K.H."/>
            <person name="Matsuura K."/>
            <person name="Barry K."/>
            <person name="Labutti K."/>
            <person name="Kuo R."/>
            <person name="Ohm R.A."/>
            <person name="Bhattacharya S.S."/>
            <person name="Shirouzu T."/>
            <person name="Yoshinaga Y."/>
            <person name="Martin F.M."/>
            <person name="Grigoriev I.V."/>
            <person name="Hibbett D.S."/>
        </authorList>
    </citation>
    <scope>NUCLEOTIDE SEQUENCE [LARGE SCALE GENOMIC DNA]</scope>
    <source>
        <strain evidence="5 6">HHB12029</strain>
    </source>
</reference>
<dbReference type="InterPro" id="IPR003959">
    <property type="entry name" value="ATPase_AAA_core"/>
</dbReference>
<evidence type="ECO:0000256" key="1">
    <source>
        <dbReference type="ARBA" id="ARBA00022741"/>
    </source>
</evidence>
<proteinExistence type="predicted"/>
<dbReference type="Proteomes" id="UP000077266">
    <property type="component" value="Unassembled WGS sequence"/>
</dbReference>
<evidence type="ECO:0000256" key="3">
    <source>
        <dbReference type="SAM" id="MobiDB-lite"/>
    </source>
</evidence>
<gene>
    <name evidence="5" type="ORF">EXIGLDRAFT_748607</name>
</gene>